<evidence type="ECO:0000256" key="1">
    <source>
        <dbReference type="ARBA" id="ARBA00004496"/>
    </source>
</evidence>
<proteinExistence type="predicted"/>
<name>A0ABR9B1J1_9BACL</name>
<keyword evidence="5" id="KW-0175">Coiled coil</keyword>
<evidence type="ECO:0000256" key="4">
    <source>
        <dbReference type="ARBA" id="ARBA00022960"/>
    </source>
</evidence>
<dbReference type="InterPro" id="IPR007793">
    <property type="entry name" value="DivIVA_fam"/>
</dbReference>
<evidence type="ECO:0000313" key="8">
    <source>
        <dbReference type="EMBL" id="MBD8500245.1"/>
    </source>
</evidence>
<feature type="region of interest" description="Disordered" evidence="7">
    <location>
        <begin position="56"/>
        <end position="85"/>
    </location>
</feature>
<keyword evidence="2" id="KW-0963">Cytoplasm</keyword>
<protein>
    <submittedName>
        <fullName evidence="8">DivIVA domain-containing protein</fullName>
    </submittedName>
</protein>
<gene>
    <name evidence="8" type="ORF">IFO66_18285</name>
</gene>
<dbReference type="EMBL" id="JACYTN010000020">
    <property type="protein sequence ID" value="MBD8500245.1"/>
    <property type="molecule type" value="Genomic_DNA"/>
</dbReference>
<reference evidence="8 9" key="1">
    <citation type="submission" date="2020-09" db="EMBL/GenBank/DDBJ databases">
        <title>Paenibacillus sp. CAU 1523 isolated from sand of Haeundae Beach.</title>
        <authorList>
            <person name="Kim W."/>
        </authorList>
    </citation>
    <scope>NUCLEOTIDE SEQUENCE [LARGE SCALE GENOMIC DNA]</scope>
    <source>
        <strain evidence="8 9">CAU 1523</strain>
    </source>
</reference>
<dbReference type="InterPro" id="IPR019933">
    <property type="entry name" value="DivIVA_domain"/>
</dbReference>
<sequence length="105" mass="11967">MLLTAIEVHGKEFSSRMRGYDSDEVNLFLDQIIKDYQAFEHVIADLEKENNELKRKLNQSAHPANISAPVPNSANSASPTQSQQLEDLLNRVRDLEFHCWGRTKG</sequence>
<evidence type="ECO:0000256" key="3">
    <source>
        <dbReference type="ARBA" id="ARBA00022618"/>
    </source>
</evidence>
<dbReference type="PIRSF" id="PIRSF029938">
    <property type="entry name" value="UCP029938"/>
    <property type="match status" value="1"/>
</dbReference>
<evidence type="ECO:0000256" key="7">
    <source>
        <dbReference type="SAM" id="MobiDB-lite"/>
    </source>
</evidence>
<accession>A0ABR9B1J1</accession>
<keyword evidence="3" id="KW-0132">Cell division</keyword>
<evidence type="ECO:0000256" key="5">
    <source>
        <dbReference type="ARBA" id="ARBA00023054"/>
    </source>
</evidence>
<dbReference type="PANTHER" id="PTHR35794:SF1">
    <property type="entry name" value="CELL CYCLE PROTEIN GPSB"/>
    <property type="match status" value="1"/>
</dbReference>
<dbReference type="InterPro" id="IPR011229">
    <property type="entry name" value="Cell_cycle_GpsB"/>
</dbReference>
<keyword evidence="6" id="KW-0131">Cell cycle</keyword>
<feature type="compositionally biased region" description="Low complexity" evidence="7">
    <location>
        <begin position="63"/>
        <end position="79"/>
    </location>
</feature>
<evidence type="ECO:0000256" key="6">
    <source>
        <dbReference type="ARBA" id="ARBA00023306"/>
    </source>
</evidence>
<keyword evidence="4" id="KW-0133">Cell shape</keyword>
<keyword evidence="9" id="KW-1185">Reference proteome</keyword>
<comment type="subcellular location">
    <subcellularLocation>
        <location evidence="1">Cytoplasm</location>
    </subcellularLocation>
</comment>
<dbReference type="NCBIfam" id="TIGR03544">
    <property type="entry name" value="DivI1A_domain"/>
    <property type="match status" value="1"/>
</dbReference>
<dbReference type="PANTHER" id="PTHR35794">
    <property type="entry name" value="CELL DIVISION PROTEIN DIVIVA"/>
    <property type="match status" value="1"/>
</dbReference>
<evidence type="ECO:0000313" key="9">
    <source>
        <dbReference type="Proteomes" id="UP000634529"/>
    </source>
</evidence>
<evidence type="ECO:0000256" key="2">
    <source>
        <dbReference type="ARBA" id="ARBA00022490"/>
    </source>
</evidence>
<dbReference type="Gene3D" id="6.10.250.660">
    <property type="match status" value="1"/>
</dbReference>
<comment type="caution">
    <text evidence="8">The sequence shown here is derived from an EMBL/GenBank/DDBJ whole genome shotgun (WGS) entry which is preliminary data.</text>
</comment>
<dbReference type="Pfam" id="PF05103">
    <property type="entry name" value="DivIVA"/>
    <property type="match status" value="1"/>
</dbReference>
<dbReference type="Proteomes" id="UP000634529">
    <property type="component" value="Unassembled WGS sequence"/>
</dbReference>
<organism evidence="8 9">
    <name type="scientific">Paenibacillus arenosi</name>
    <dbReference type="NCBI Taxonomy" id="2774142"/>
    <lineage>
        <taxon>Bacteria</taxon>
        <taxon>Bacillati</taxon>
        <taxon>Bacillota</taxon>
        <taxon>Bacilli</taxon>
        <taxon>Bacillales</taxon>
        <taxon>Paenibacillaceae</taxon>
        <taxon>Paenibacillus</taxon>
    </lineage>
</organism>